<reference evidence="10" key="1">
    <citation type="journal article" date="2012" name="MBio">
        <title>Comparative genome analysis of Trichophyton rubrum and related dermatophytes reveals candidate genes involved in infection.</title>
        <authorList>
            <person name="Martinez D.A."/>
            <person name="Oliver B.G."/>
            <person name="Graeser Y."/>
            <person name="Goldberg J.M."/>
            <person name="Li W."/>
            <person name="Martinez-Rossi N.M."/>
            <person name="Monod M."/>
            <person name="Shelest E."/>
            <person name="Barton R.C."/>
            <person name="Birch E."/>
            <person name="Brakhage A.A."/>
            <person name="Chen Z."/>
            <person name="Gurr S.J."/>
            <person name="Heiman D."/>
            <person name="Heitman J."/>
            <person name="Kosti I."/>
            <person name="Rossi A."/>
            <person name="Saif S."/>
            <person name="Samalova M."/>
            <person name="Saunders C.W."/>
            <person name="Shea T."/>
            <person name="Summerbell R.C."/>
            <person name="Xu J."/>
            <person name="Young S."/>
            <person name="Zeng Q."/>
            <person name="Birren B.W."/>
            <person name="Cuomo C.A."/>
            <person name="White T.C."/>
        </authorList>
    </citation>
    <scope>NUCLEOTIDE SEQUENCE [LARGE SCALE GENOMIC DNA]</scope>
    <source>
        <strain evidence="10">ATCC MYA-4604 / CBS 118893</strain>
    </source>
</reference>
<dbReference type="GO" id="GO:0016020">
    <property type="term" value="C:membrane"/>
    <property type="evidence" value="ECO:0007669"/>
    <property type="project" value="UniProtKB-SubCell"/>
</dbReference>
<feature type="transmembrane region" description="Helical" evidence="7">
    <location>
        <begin position="264"/>
        <end position="280"/>
    </location>
</feature>
<evidence type="ECO:0000259" key="8">
    <source>
        <dbReference type="Pfam" id="PF20684"/>
    </source>
</evidence>
<keyword evidence="3 7" id="KW-1133">Transmembrane helix</keyword>
<dbReference type="InterPro" id="IPR049326">
    <property type="entry name" value="Rhodopsin_dom_fungi"/>
</dbReference>
<dbReference type="AlphaFoldDB" id="E4V2H0"/>
<evidence type="ECO:0000256" key="7">
    <source>
        <dbReference type="SAM" id="Phobius"/>
    </source>
</evidence>
<name>E4V2H0_ARTGP</name>
<gene>
    <name evidence="9" type="ORF">MGYG_07242</name>
</gene>
<sequence length="358" mass="39910">MSPTFVPEAGLDTSSAYARDFQRESWGLYGAGIAVIVLRSIARIRRMGIRGLQLDDYMVVVAAVFYTLLCVALNEIILMGGSNLLTPDDIKKLTPETRQKRIQGAKWVFVAEHAMIVTTWTLKGCMIVLYRRIMEGLSQERLVLYLTVWLVLGFFGTEMALFLLCRPLHLYWAIPPPIDQPQCSSYQAYGIIQGIFAISSDLLMLAIAIPLFMTLRLPRKQKMILLFVFGMGIFIVIAAILTKMYCLVPWLISYVYMNWYMREATVSILVTCLPMTWSLLRDLFPMLARWVASTATPISSGGTSGGTSGGGPLSQSASSGPSWWSPFRQQSKGDAPDGGIDLERWESGLPRLPSVDKP</sequence>
<dbReference type="RefSeq" id="XP_003171243.1">
    <property type="nucleotide sequence ID" value="XM_003171195.1"/>
</dbReference>
<dbReference type="eggNOG" id="ENOG502RYN6">
    <property type="taxonomic scope" value="Eukaryota"/>
</dbReference>
<evidence type="ECO:0000256" key="5">
    <source>
        <dbReference type="ARBA" id="ARBA00038359"/>
    </source>
</evidence>
<dbReference type="PANTHER" id="PTHR33048">
    <property type="entry name" value="PTH11-LIKE INTEGRAL MEMBRANE PROTEIN (AFU_ORTHOLOGUE AFUA_5G11245)"/>
    <property type="match status" value="1"/>
</dbReference>
<accession>E4V2H0</accession>
<dbReference type="GeneID" id="10026493"/>
<dbReference type="STRING" id="535722.E4V2H0"/>
<evidence type="ECO:0000313" key="9">
    <source>
        <dbReference type="EMBL" id="EFR04235.1"/>
    </source>
</evidence>
<dbReference type="InParanoid" id="E4V2H0"/>
<proteinExistence type="inferred from homology"/>
<feature type="transmembrane region" description="Helical" evidence="7">
    <location>
        <begin position="224"/>
        <end position="252"/>
    </location>
</feature>
<evidence type="ECO:0000256" key="2">
    <source>
        <dbReference type="ARBA" id="ARBA00022692"/>
    </source>
</evidence>
<keyword evidence="2 7" id="KW-0812">Transmembrane</keyword>
<dbReference type="OMA" id="ASDIMLI"/>
<dbReference type="InterPro" id="IPR052337">
    <property type="entry name" value="SAT4-like"/>
</dbReference>
<keyword evidence="4 7" id="KW-0472">Membrane</keyword>
<feature type="transmembrane region" description="Helical" evidence="7">
    <location>
        <begin position="142"/>
        <end position="169"/>
    </location>
</feature>
<evidence type="ECO:0000256" key="4">
    <source>
        <dbReference type="ARBA" id="ARBA00023136"/>
    </source>
</evidence>
<feature type="compositionally biased region" description="Low complexity" evidence="6">
    <location>
        <begin position="313"/>
        <end position="326"/>
    </location>
</feature>
<dbReference type="PANTHER" id="PTHR33048:SF149">
    <property type="entry name" value="UBID FAMILY DECARBOXYLASE"/>
    <property type="match status" value="1"/>
</dbReference>
<comment type="subcellular location">
    <subcellularLocation>
        <location evidence="1">Membrane</location>
        <topology evidence="1">Multi-pass membrane protein</topology>
    </subcellularLocation>
</comment>
<dbReference type="Pfam" id="PF20684">
    <property type="entry name" value="Fung_rhodopsin"/>
    <property type="match status" value="1"/>
</dbReference>
<feature type="region of interest" description="Disordered" evidence="6">
    <location>
        <begin position="297"/>
        <end position="358"/>
    </location>
</feature>
<protein>
    <recommendedName>
        <fullName evidence="8">Rhodopsin domain-containing protein</fullName>
    </recommendedName>
</protein>
<dbReference type="EMBL" id="DS989827">
    <property type="protein sequence ID" value="EFR04235.1"/>
    <property type="molecule type" value="Genomic_DNA"/>
</dbReference>
<organism evidence="10">
    <name type="scientific">Arthroderma gypseum (strain ATCC MYA-4604 / CBS 118893)</name>
    <name type="common">Microsporum gypseum</name>
    <dbReference type="NCBI Taxonomy" id="535722"/>
    <lineage>
        <taxon>Eukaryota</taxon>
        <taxon>Fungi</taxon>
        <taxon>Dikarya</taxon>
        <taxon>Ascomycota</taxon>
        <taxon>Pezizomycotina</taxon>
        <taxon>Eurotiomycetes</taxon>
        <taxon>Eurotiomycetidae</taxon>
        <taxon>Onygenales</taxon>
        <taxon>Arthrodermataceae</taxon>
        <taxon>Nannizzia</taxon>
    </lineage>
</organism>
<feature type="domain" description="Rhodopsin" evidence="8">
    <location>
        <begin position="39"/>
        <end position="281"/>
    </location>
</feature>
<evidence type="ECO:0000256" key="3">
    <source>
        <dbReference type="ARBA" id="ARBA00022989"/>
    </source>
</evidence>
<dbReference type="VEuPathDB" id="FungiDB:MGYG_07242"/>
<evidence type="ECO:0000256" key="1">
    <source>
        <dbReference type="ARBA" id="ARBA00004141"/>
    </source>
</evidence>
<evidence type="ECO:0000256" key="6">
    <source>
        <dbReference type="SAM" id="MobiDB-lite"/>
    </source>
</evidence>
<feature type="compositionally biased region" description="Gly residues" evidence="6">
    <location>
        <begin position="302"/>
        <end position="312"/>
    </location>
</feature>
<dbReference type="OrthoDB" id="3903189at2759"/>
<dbReference type="HOGENOM" id="CLU_019101_0_0_1"/>
<feature type="transmembrane region" description="Helical" evidence="7">
    <location>
        <begin position="189"/>
        <end position="212"/>
    </location>
</feature>
<keyword evidence="10" id="KW-1185">Reference proteome</keyword>
<feature type="transmembrane region" description="Helical" evidence="7">
    <location>
        <begin position="57"/>
        <end position="79"/>
    </location>
</feature>
<feature type="transmembrane region" description="Helical" evidence="7">
    <location>
        <begin position="26"/>
        <end position="45"/>
    </location>
</feature>
<comment type="similarity">
    <text evidence="5">Belongs to the SAT4 family.</text>
</comment>
<evidence type="ECO:0000313" key="10">
    <source>
        <dbReference type="Proteomes" id="UP000002669"/>
    </source>
</evidence>
<dbReference type="Proteomes" id="UP000002669">
    <property type="component" value="Unassembled WGS sequence"/>
</dbReference>
<feature type="transmembrane region" description="Helical" evidence="7">
    <location>
        <begin position="107"/>
        <end position="130"/>
    </location>
</feature>